<dbReference type="BioCyc" id="RCHA213810:RUM_RS02015-MONOMER"/>
<sequence length="213" mass="23766">MSDSFRAAFFIILSGGFQDAYTYTCRGEVFANAQTGNIVLLSTALFQREWQTMLKYLIPVLAFLIGTAVAEWIHIRLKCYEKIHWRQIILLCEVVLLLAVGFLPPVFEPLANALVSFVCAMQVQTFHKVRGHAYASTMCIGNLRAGTEALCAYFRVRDKEILQKALTYFSVILVFGVGAGLGSILTLTLGCRAIWICCLLLSVSFGMMFVPEK</sequence>
<keyword evidence="1" id="KW-0472">Membrane</keyword>
<evidence type="ECO:0000256" key="1">
    <source>
        <dbReference type="SAM" id="Phobius"/>
    </source>
</evidence>
<feature type="transmembrane region" description="Helical" evidence="1">
    <location>
        <begin position="193"/>
        <end position="210"/>
    </location>
</feature>
<accession>D4LAK5</accession>
<dbReference type="EMBL" id="FP929052">
    <property type="protein sequence ID" value="CBL16650.1"/>
    <property type="molecule type" value="Genomic_DNA"/>
</dbReference>
<dbReference type="AlphaFoldDB" id="D4LAK5"/>
<feature type="transmembrane region" description="Helical" evidence="1">
    <location>
        <begin position="166"/>
        <end position="187"/>
    </location>
</feature>
<dbReference type="PANTHER" id="PTHR37314:SF4">
    <property type="entry name" value="UPF0700 TRANSMEMBRANE PROTEIN YOAK"/>
    <property type="match status" value="1"/>
</dbReference>
<dbReference type="PANTHER" id="PTHR37314">
    <property type="entry name" value="SLR0142 PROTEIN"/>
    <property type="match status" value="1"/>
</dbReference>
<reference evidence="2" key="2">
    <citation type="submission" date="2010-03" db="EMBL/GenBank/DDBJ databases">
        <authorList>
            <person name="Pajon A."/>
        </authorList>
    </citation>
    <scope>NUCLEOTIDE SEQUENCE</scope>
    <source>
        <strain evidence="2">Type strain: 18P13</strain>
    </source>
</reference>
<dbReference type="Pfam" id="PF06912">
    <property type="entry name" value="DUF1275"/>
    <property type="match status" value="1"/>
</dbReference>
<gene>
    <name evidence="2" type="ordered locus">RUM_04150</name>
</gene>
<keyword evidence="1" id="KW-0812">Transmembrane</keyword>
<dbReference type="InterPro" id="IPR010699">
    <property type="entry name" value="DUF1275"/>
</dbReference>
<dbReference type="Proteomes" id="UP000007054">
    <property type="component" value="Chromosome"/>
</dbReference>
<reference evidence="2" key="1">
    <citation type="submission" date="2010-03" db="EMBL/GenBank/DDBJ databases">
        <title>The genome sequence of Ruminococcus sp. 18P13.</title>
        <authorList>
            <consortium name="metaHIT consortium -- http://www.metahit.eu/"/>
            <person name="Pajon A."/>
            <person name="Turner K."/>
            <person name="Parkhill J."/>
            <person name="Bernalier A."/>
        </authorList>
    </citation>
    <scope>NUCLEOTIDE SEQUENCE [LARGE SCALE GENOMIC DNA]</scope>
    <source>
        <strain evidence="2">Type strain: 18P13</strain>
    </source>
</reference>
<dbReference type="PATRIC" id="fig|213810.4.peg.323"/>
<feature type="transmembrane region" description="Helical" evidence="1">
    <location>
        <begin position="56"/>
        <end position="75"/>
    </location>
</feature>
<proteinExistence type="predicted"/>
<evidence type="ECO:0000313" key="3">
    <source>
        <dbReference type="Proteomes" id="UP000007054"/>
    </source>
</evidence>
<keyword evidence="3" id="KW-1185">Reference proteome</keyword>
<dbReference type="KEGG" id="rch:RUM_04150"/>
<feature type="transmembrane region" description="Helical" evidence="1">
    <location>
        <begin position="87"/>
        <end position="107"/>
    </location>
</feature>
<organism evidence="2 3">
    <name type="scientific">Ruminococcus champanellensis (strain DSM 18848 / JCM 17042 / KCTC 15320 / 18P13)</name>
    <dbReference type="NCBI Taxonomy" id="213810"/>
    <lineage>
        <taxon>Bacteria</taxon>
        <taxon>Bacillati</taxon>
        <taxon>Bacillota</taxon>
        <taxon>Clostridia</taxon>
        <taxon>Eubacteriales</taxon>
        <taxon>Oscillospiraceae</taxon>
        <taxon>Ruminococcus</taxon>
    </lineage>
</organism>
<name>D4LAK5_RUMC1</name>
<dbReference type="HOGENOM" id="CLU_079303_0_0_9"/>
<keyword evidence="1" id="KW-1133">Transmembrane helix</keyword>
<dbReference type="STRING" id="213810.RUM_04150"/>
<protein>
    <submittedName>
        <fullName evidence="2">Predicted membrane protein</fullName>
    </submittedName>
</protein>
<evidence type="ECO:0000313" key="2">
    <source>
        <dbReference type="EMBL" id="CBL16650.1"/>
    </source>
</evidence>